<dbReference type="AlphaFoldDB" id="A0A2G5DYK6"/>
<dbReference type="Proteomes" id="UP000230069">
    <property type="component" value="Unassembled WGS sequence"/>
</dbReference>
<dbReference type="EMBL" id="KZ305031">
    <property type="protein sequence ID" value="PIA48598.1"/>
    <property type="molecule type" value="Genomic_DNA"/>
</dbReference>
<organism evidence="1 2">
    <name type="scientific">Aquilegia coerulea</name>
    <name type="common">Rocky mountain columbine</name>
    <dbReference type="NCBI Taxonomy" id="218851"/>
    <lineage>
        <taxon>Eukaryota</taxon>
        <taxon>Viridiplantae</taxon>
        <taxon>Streptophyta</taxon>
        <taxon>Embryophyta</taxon>
        <taxon>Tracheophyta</taxon>
        <taxon>Spermatophyta</taxon>
        <taxon>Magnoliopsida</taxon>
        <taxon>Ranunculales</taxon>
        <taxon>Ranunculaceae</taxon>
        <taxon>Thalictroideae</taxon>
        <taxon>Aquilegia</taxon>
    </lineage>
</organism>
<dbReference type="InParanoid" id="A0A2G5DYK6"/>
<accession>A0A2G5DYK6</accession>
<name>A0A2G5DYK6_AQUCA</name>
<reference evidence="1 2" key="1">
    <citation type="submission" date="2017-09" db="EMBL/GenBank/DDBJ databases">
        <title>WGS assembly of Aquilegia coerulea Goldsmith.</title>
        <authorList>
            <person name="Hodges S."/>
            <person name="Kramer E."/>
            <person name="Nordborg M."/>
            <person name="Tomkins J."/>
            <person name="Borevitz J."/>
            <person name="Derieg N."/>
            <person name="Yan J."/>
            <person name="Mihaltcheva S."/>
            <person name="Hayes R.D."/>
            <person name="Rokhsar D."/>
        </authorList>
    </citation>
    <scope>NUCLEOTIDE SEQUENCE [LARGE SCALE GENOMIC DNA]</scope>
    <source>
        <strain evidence="2">cv. Goldsmith</strain>
    </source>
</reference>
<evidence type="ECO:0000313" key="1">
    <source>
        <dbReference type="EMBL" id="PIA48598.1"/>
    </source>
</evidence>
<evidence type="ECO:0000313" key="2">
    <source>
        <dbReference type="Proteomes" id="UP000230069"/>
    </source>
</evidence>
<proteinExistence type="predicted"/>
<keyword evidence="2" id="KW-1185">Reference proteome</keyword>
<protein>
    <submittedName>
        <fullName evidence="1">Uncharacterized protein</fullName>
    </submittedName>
</protein>
<gene>
    <name evidence="1" type="ORF">AQUCO_01400880v1</name>
</gene>
<sequence>MVSAEYTNAIEITNFSDATIGVNQVPCCADYHQQDCYPGRGSGERACNSICRQGCKGGYCVQKGDDFFCHCRCK</sequence>